<gene>
    <name evidence="1" type="ORF">SAMN05216167_105301</name>
</gene>
<name>A0A1I1T0G3_9BACT</name>
<proteinExistence type="predicted"/>
<keyword evidence="2" id="KW-1185">Reference proteome</keyword>
<reference evidence="1 2" key="1">
    <citation type="submission" date="2016-10" db="EMBL/GenBank/DDBJ databases">
        <authorList>
            <person name="de Groot N.N."/>
        </authorList>
    </citation>
    <scope>NUCLEOTIDE SEQUENCE [LARGE SCALE GENOMIC DNA]</scope>
    <source>
        <strain evidence="1 2">DSM 26130</strain>
    </source>
</reference>
<dbReference type="Proteomes" id="UP000198598">
    <property type="component" value="Unassembled WGS sequence"/>
</dbReference>
<dbReference type="EMBL" id="FOLQ01000005">
    <property type="protein sequence ID" value="SFD52185.1"/>
    <property type="molecule type" value="Genomic_DNA"/>
</dbReference>
<organism evidence="1 2">
    <name type="scientific">Spirosoma endophyticum</name>
    <dbReference type="NCBI Taxonomy" id="662367"/>
    <lineage>
        <taxon>Bacteria</taxon>
        <taxon>Pseudomonadati</taxon>
        <taxon>Bacteroidota</taxon>
        <taxon>Cytophagia</taxon>
        <taxon>Cytophagales</taxon>
        <taxon>Cytophagaceae</taxon>
        <taxon>Spirosoma</taxon>
    </lineage>
</organism>
<evidence type="ECO:0000313" key="1">
    <source>
        <dbReference type="EMBL" id="SFD52185.1"/>
    </source>
</evidence>
<sequence>MCEVIWMKFSERSKLVESFQQIYSVRFGSSGKTDSGVTG</sequence>
<protein>
    <submittedName>
        <fullName evidence="1">Uncharacterized protein</fullName>
    </submittedName>
</protein>
<dbReference type="AlphaFoldDB" id="A0A1I1T0G3"/>
<evidence type="ECO:0000313" key="2">
    <source>
        <dbReference type="Proteomes" id="UP000198598"/>
    </source>
</evidence>
<accession>A0A1I1T0G3</accession>